<dbReference type="PROSITE" id="PS51063">
    <property type="entry name" value="HTH_CRP_2"/>
    <property type="match status" value="1"/>
</dbReference>
<dbReference type="STRING" id="39480.EUAN_03470"/>
<dbReference type="PROSITE" id="PS50042">
    <property type="entry name" value="CNMP_BINDING_3"/>
    <property type="match status" value="1"/>
</dbReference>
<comment type="caution">
    <text evidence="6">The sequence shown here is derived from an EMBL/GenBank/DDBJ whole genome shotgun (WGS) entry which is preliminary data.</text>
</comment>
<dbReference type="InterPro" id="IPR000595">
    <property type="entry name" value="cNMP-bd_dom"/>
</dbReference>
<feature type="domain" description="Cyclic nucleotide-binding" evidence="4">
    <location>
        <begin position="14"/>
        <end position="114"/>
    </location>
</feature>
<dbReference type="Pfam" id="PF13545">
    <property type="entry name" value="HTH_Crp_2"/>
    <property type="match status" value="1"/>
</dbReference>
<dbReference type="GO" id="GO:0005829">
    <property type="term" value="C:cytosol"/>
    <property type="evidence" value="ECO:0007669"/>
    <property type="project" value="TreeGrafter"/>
</dbReference>
<dbReference type="PANTHER" id="PTHR24567:SF58">
    <property type="entry name" value="CYCLIC AMP-BINDING REGULATORY PROTEIN"/>
    <property type="match status" value="1"/>
</dbReference>
<dbReference type="RefSeq" id="WP_071060997.1">
    <property type="nucleotide sequence ID" value="NZ_MKIE01000001.1"/>
</dbReference>
<reference evidence="6 7" key="1">
    <citation type="submission" date="2016-09" db="EMBL/GenBank/DDBJ databases">
        <title>Genome sequence of Eubacterium angustum.</title>
        <authorList>
            <person name="Poehlein A."/>
            <person name="Daniel R."/>
        </authorList>
    </citation>
    <scope>NUCLEOTIDE SEQUENCE [LARGE SCALE GENOMIC DNA]</scope>
    <source>
        <strain evidence="6 7">DSM 1989</strain>
    </source>
</reference>
<dbReference type="OrthoDB" id="3176638at2"/>
<evidence type="ECO:0000256" key="2">
    <source>
        <dbReference type="ARBA" id="ARBA00023125"/>
    </source>
</evidence>
<keyword evidence="2" id="KW-0238">DNA-binding</keyword>
<gene>
    <name evidence="6" type="primary">ntcA</name>
    <name evidence="6" type="ORF">EUAN_03470</name>
</gene>
<sequence>MYSSIASTLIQYPLFSCFEKEYLSDVLERFSIYPNLCRKSTFLHSEGDPCKFMDVLLTGELEIQKIDENGNLLTIASFFPISSLGENLMFGDSNIYPMNAFCPVDSEVLQLDRDFILFLCSENQDFLLALLKDISGKALILTDKIKMISHKSLREKIFEYLARESTAQKSSKVKLRTSKKDLAQLFGVQRTSLSRELAKLRSEGLVEFDAESITLKKLENWT</sequence>
<keyword evidence="1" id="KW-0805">Transcription regulation</keyword>
<dbReference type="GO" id="GO:0003700">
    <property type="term" value="F:DNA-binding transcription factor activity"/>
    <property type="evidence" value="ECO:0007669"/>
    <property type="project" value="TreeGrafter"/>
</dbReference>
<evidence type="ECO:0000313" key="6">
    <source>
        <dbReference type="EMBL" id="OHW63483.1"/>
    </source>
</evidence>
<dbReference type="InterPro" id="IPR036390">
    <property type="entry name" value="WH_DNA-bd_sf"/>
</dbReference>
<dbReference type="CDD" id="cd00038">
    <property type="entry name" value="CAP_ED"/>
    <property type="match status" value="1"/>
</dbReference>
<protein>
    <submittedName>
        <fullName evidence="6">Global nitrogen regulator</fullName>
    </submittedName>
</protein>
<keyword evidence="3" id="KW-0804">Transcription</keyword>
<dbReference type="Proteomes" id="UP000180254">
    <property type="component" value="Unassembled WGS sequence"/>
</dbReference>
<dbReference type="SUPFAM" id="SSF51206">
    <property type="entry name" value="cAMP-binding domain-like"/>
    <property type="match status" value="1"/>
</dbReference>
<dbReference type="InterPro" id="IPR018490">
    <property type="entry name" value="cNMP-bd_dom_sf"/>
</dbReference>
<dbReference type="InterPro" id="IPR014710">
    <property type="entry name" value="RmlC-like_jellyroll"/>
</dbReference>
<organism evidence="6 7">
    <name type="scientific">Andreesenia angusta</name>
    <dbReference type="NCBI Taxonomy" id="39480"/>
    <lineage>
        <taxon>Bacteria</taxon>
        <taxon>Bacillati</taxon>
        <taxon>Bacillota</taxon>
        <taxon>Tissierellia</taxon>
        <taxon>Tissierellales</taxon>
        <taxon>Gottschalkiaceae</taxon>
        <taxon>Andreesenia</taxon>
    </lineage>
</organism>
<dbReference type="InterPro" id="IPR012318">
    <property type="entry name" value="HTH_CRP"/>
</dbReference>
<evidence type="ECO:0000259" key="4">
    <source>
        <dbReference type="PROSITE" id="PS50042"/>
    </source>
</evidence>
<dbReference type="GO" id="GO:0003677">
    <property type="term" value="F:DNA binding"/>
    <property type="evidence" value="ECO:0007669"/>
    <property type="project" value="UniProtKB-KW"/>
</dbReference>
<dbReference type="SUPFAM" id="SSF46785">
    <property type="entry name" value="Winged helix' DNA-binding domain"/>
    <property type="match status" value="1"/>
</dbReference>
<evidence type="ECO:0000259" key="5">
    <source>
        <dbReference type="PROSITE" id="PS51063"/>
    </source>
</evidence>
<dbReference type="Pfam" id="PF00027">
    <property type="entry name" value="cNMP_binding"/>
    <property type="match status" value="1"/>
</dbReference>
<dbReference type="Gene3D" id="2.60.120.10">
    <property type="entry name" value="Jelly Rolls"/>
    <property type="match status" value="1"/>
</dbReference>
<keyword evidence="7" id="KW-1185">Reference proteome</keyword>
<dbReference type="PANTHER" id="PTHR24567">
    <property type="entry name" value="CRP FAMILY TRANSCRIPTIONAL REGULATORY PROTEIN"/>
    <property type="match status" value="1"/>
</dbReference>
<feature type="domain" description="HTH crp-type" evidence="5">
    <location>
        <begin position="151"/>
        <end position="219"/>
    </location>
</feature>
<dbReference type="AlphaFoldDB" id="A0A1S1VA40"/>
<proteinExistence type="predicted"/>
<name>A0A1S1VA40_9FIRM</name>
<evidence type="ECO:0000313" key="7">
    <source>
        <dbReference type="Proteomes" id="UP000180254"/>
    </source>
</evidence>
<dbReference type="InterPro" id="IPR050397">
    <property type="entry name" value="Env_Response_Regulators"/>
</dbReference>
<accession>A0A1S1VA40</accession>
<evidence type="ECO:0000256" key="3">
    <source>
        <dbReference type="ARBA" id="ARBA00023163"/>
    </source>
</evidence>
<evidence type="ECO:0000256" key="1">
    <source>
        <dbReference type="ARBA" id="ARBA00023015"/>
    </source>
</evidence>
<dbReference type="EMBL" id="MKIE01000001">
    <property type="protein sequence ID" value="OHW63483.1"/>
    <property type="molecule type" value="Genomic_DNA"/>
</dbReference>